<name>A0AAD5RAW6_PARTN</name>
<dbReference type="Proteomes" id="UP001196413">
    <property type="component" value="Unassembled WGS sequence"/>
</dbReference>
<organism evidence="1 2">
    <name type="scientific">Parelaphostrongylus tenuis</name>
    <name type="common">Meningeal worm</name>
    <dbReference type="NCBI Taxonomy" id="148309"/>
    <lineage>
        <taxon>Eukaryota</taxon>
        <taxon>Metazoa</taxon>
        <taxon>Ecdysozoa</taxon>
        <taxon>Nematoda</taxon>
        <taxon>Chromadorea</taxon>
        <taxon>Rhabditida</taxon>
        <taxon>Rhabditina</taxon>
        <taxon>Rhabditomorpha</taxon>
        <taxon>Strongyloidea</taxon>
        <taxon>Metastrongylidae</taxon>
        <taxon>Parelaphostrongylus</taxon>
    </lineage>
</organism>
<keyword evidence="2" id="KW-1185">Reference proteome</keyword>
<accession>A0AAD5RAW6</accession>
<comment type="caution">
    <text evidence="1">The sequence shown here is derived from an EMBL/GenBank/DDBJ whole genome shotgun (WGS) entry which is preliminary data.</text>
</comment>
<dbReference type="AlphaFoldDB" id="A0AAD5RAW6"/>
<gene>
    <name evidence="1" type="ORF">KIN20_035278</name>
</gene>
<dbReference type="EMBL" id="JAHQIW010007209">
    <property type="protein sequence ID" value="KAJ1372962.1"/>
    <property type="molecule type" value="Genomic_DNA"/>
</dbReference>
<proteinExistence type="predicted"/>
<evidence type="ECO:0000313" key="1">
    <source>
        <dbReference type="EMBL" id="KAJ1372962.1"/>
    </source>
</evidence>
<protein>
    <submittedName>
        <fullName evidence="1">Uncharacterized protein</fullName>
    </submittedName>
</protein>
<evidence type="ECO:0000313" key="2">
    <source>
        <dbReference type="Proteomes" id="UP001196413"/>
    </source>
</evidence>
<reference evidence="1" key="1">
    <citation type="submission" date="2021-06" db="EMBL/GenBank/DDBJ databases">
        <title>Parelaphostrongylus tenuis whole genome reference sequence.</title>
        <authorList>
            <person name="Garwood T.J."/>
            <person name="Larsen P.A."/>
            <person name="Fountain-Jones N.M."/>
            <person name="Garbe J.R."/>
            <person name="Macchietto M.G."/>
            <person name="Kania S.A."/>
            <person name="Gerhold R.W."/>
            <person name="Richards J.E."/>
            <person name="Wolf T.M."/>
        </authorList>
    </citation>
    <scope>NUCLEOTIDE SEQUENCE</scope>
    <source>
        <strain evidence="1">MNPRO001-30</strain>
        <tissue evidence="1">Meninges</tissue>
    </source>
</reference>
<sequence length="75" mass="8445">MMVVDTIPGQYLLISGTLTTTNIIMANWSRHMWQSVVSRVAPAMPSEQFRSHVFSKCSGNRKRRQLDGDKSGLYG</sequence>